<evidence type="ECO:0000313" key="2">
    <source>
        <dbReference type="Proteomes" id="UP000814128"/>
    </source>
</evidence>
<gene>
    <name evidence="1" type="ORF">K488DRAFT_86596</name>
</gene>
<dbReference type="Proteomes" id="UP000814128">
    <property type="component" value="Unassembled WGS sequence"/>
</dbReference>
<organism evidence="1 2">
    <name type="scientific">Vararia minispora EC-137</name>
    <dbReference type="NCBI Taxonomy" id="1314806"/>
    <lineage>
        <taxon>Eukaryota</taxon>
        <taxon>Fungi</taxon>
        <taxon>Dikarya</taxon>
        <taxon>Basidiomycota</taxon>
        <taxon>Agaricomycotina</taxon>
        <taxon>Agaricomycetes</taxon>
        <taxon>Russulales</taxon>
        <taxon>Lachnocladiaceae</taxon>
        <taxon>Vararia</taxon>
    </lineage>
</organism>
<dbReference type="EMBL" id="MU273571">
    <property type="protein sequence ID" value="KAI0031683.1"/>
    <property type="molecule type" value="Genomic_DNA"/>
</dbReference>
<comment type="caution">
    <text evidence="1">The sequence shown here is derived from an EMBL/GenBank/DDBJ whole genome shotgun (WGS) entry which is preliminary data.</text>
</comment>
<sequence length="401" mass="43380">MLFWVGVVLVSLGFAVAQLKDAPYPFDVTTITAPDTSVTAKFVSLGATMVEFWVNDKHSESVDVIAGYDNSSLLLTDPVHPYFGPVVGRYANRIKNGTFSIPISADPSANATNTFHVSTNENNGADTLHGGFLGWDRREWTKVAQSKSSVTYSHFDAGDEGFPGNVTIFATFTLGSNELNIKFFATASEPTPVMASQHVYWNLNAFRTKSEHTADWNSSTILNHTLHLPTAGHYIASDSILVPTGEIIPVDGTALDFRKPNQIGARWDGVVGLCGAGCTGYDTAWIYDSSLNANGINGTTAGAQSAEPVTVLEGDLSGIRIEMFSDQPAVQVYSGNGMGTTPRKEVHGGSELVYGKNSAVVIEQEGWIDAVNSPQWNVDQIYEPGKNYVWDTTYRFSIVGR</sequence>
<accession>A0ACB8QJF5</accession>
<name>A0ACB8QJF5_9AGAM</name>
<keyword evidence="2" id="KW-1185">Reference proteome</keyword>
<reference evidence="1" key="2">
    <citation type="journal article" date="2022" name="New Phytol.">
        <title>Evolutionary transition to the ectomycorrhizal habit in the genomes of a hyperdiverse lineage of mushroom-forming fungi.</title>
        <authorList>
            <person name="Looney B."/>
            <person name="Miyauchi S."/>
            <person name="Morin E."/>
            <person name="Drula E."/>
            <person name="Courty P.E."/>
            <person name="Kohler A."/>
            <person name="Kuo A."/>
            <person name="LaButti K."/>
            <person name="Pangilinan J."/>
            <person name="Lipzen A."/>
            <person name="Riley R."/>
            <person name="Andreopoulos W."/>
            <person name="He G."/>
            <person name="Johnson J."/>
            <person name="Nolan M."/>
            <person name="Tritt A."/>
            <person name="Barry K.W."/>
            <person name="Grigoriev I.V."/>
            <person name="Nagy L.G."/>
            <person name="Hibbett D."/>
            <person name="Henrissat B."/>
            <person name="Matheny P.B."/>
            <person name="Labbe J."/>
            <person name="Martin F.M."/>
        </authorList>
    </citation>
    <scope>NUCLEOTIDE SEQUENCE</scope>
    <source>
        <strain evidence="1">EC-137</strain>
    </source>
</reference>
<evidence type="ECO:0000313" key="1">
    <source>
        <dbReference type="EMBL" id="KAI0031683.1"/>
    </source>
</evidence>
<protein>
    <submittedName>
        <fullName evidence="1">Galactose mutarotase-like protein</fullName>
    </submittedName>
</protein>
<proteinExistence type="predicted"/>
<reference evidence="1" key="1">
    <citation type="submission" date="2021-02" db="EMBL/GenBank/DDBJ databases">
        <authorList>
            <consortium name="DOE Joint Genome Institute"/>
            <person name="Ahrendt S."/>
            <person name="Looney B.P."/>
            <person name="Miyauchi S."/>
            <person name="Morin E."/>
            <person name="Drula E."/>
            <person name="Courty P.E."/>
            <person name="Chicoki N."/>
            <person name="Fauchery L."/>
            <person name="Kohler A."/>
            <person name="Kuo A."/>
            <person name="Labutti K."/>
            <person name="Pangilinan J."/>
            <person name="Lipzen A."/>
            <person name="Riley R."/>
            <person name="Andreopoulos W."/>
            <person name="He G."/>
            <person name="Johnson J."/>
            <person name="Barry K.W."/>
            <person name="Grigoriev I.V."/>
            <person name="Nagy L."/>
            <person name="Hibbett D."/>
            <person name="Henrissat B."/>
            <person name="Matheny P.B."/>
            <person name="Labbe J."/>
            <person name="Martin F."/>
        </authorList>
    </citation>
    <scope>NUCLEOTIDE SEQUENCE</scope>
    <source>
        <strain evidence="1">EC-137</strain>
    </source>
</reference>